<evidence type="ECO:0000313" key="2">
    <source>
        <dbReference type="Proteomes" id="UP000316270"/>
    </source>
</evidence>
<dbReference type="Pfam" id="PF10042">
    <property type="entry name" value="DUF2278"/>
    <property type="match status" value="1"/>
</dbReference>
<dbReference type="AlphaFoldDB" id="A0A517L5I1"/>
<evidence type="ECO:0000313" key="1">
    <source>
        <dbReference type="EMBL" id="QDS70906.1"/>
    </source>
</evidence>
<evidence type="ECO:0008006" key="3">
    <source>
        <dbReference type="Google" id="ProtNLM"/>
    </source>
</evidence>
<name>A0A517L5I1_9PEZI</name>
<organism evidence="1 2">
    <name type="scientific">Venturia effusa</name>
    <dbReference type="NCBI Taxonomy" id="50376"/>
    <lineage>
        <taxon>Eukaryota</taxon>
        <taxon>Fungi</taxon>
        <taxon>Dikarya</taxon>
        <taxon>Ascomycota</taxon>
        <taxon>Pezizomycotina</taxon>
        <taxon>Dothideomycetes</taxon>
        <taxon>Pleosporomycetidae</taxon>
        <taxon>Venturiales</taxon>
        <taxon>Venturiaceae</taxon>
        <taxon>Venturia</taxon>
    </lineage>
</organism>
<dbReference type="InterPro" id="IPR019268">
    <property type="entry name" value="DUF2278"/>
</dbReference>
<dbReference type="OrthoDB" id="2580841at2759"/>
<dbReference type="EMBL" id="CP042189">
    <property type="protein sequence ID" value="QDS70906.1"/>
    <property type="molecule type" value="Genomic_DNA"/>
</dbReference>
<gene>
    <name evidence="1" type="ORF">FKW77_006338</name>
</gene>
<reference evidence="1 2" key="1">
    <citation type="submission" date="2019-07" db="EMBL/GenBank/DDBJ databases">
        <title>Finished genome of Venturia effusa.</title>
        <authorList>
            <person name="Young C.A."/>
            <person name="Cox M.P."/>
            <person name="Ganley A.R.D."/>
            <person name="David W.J."/>
        </authorList>
    </citation>
    <scope>NUCLEOTIDE SEQUENCE [LARGE SCALE GENOMIC DNA]</scope>
    <source>
        <strain evidence="2">albino</strain>
    </source>
</reference>
<accession>A0A517L5I1</accession>
<dbReference type="Proteomes" id="UP000316270">
    <property type="component" value="Chromosome 5"/>
</dbReference>
<sequence length="220" mass="24465">MGRVQNYGVWVAKPISFTAETEEQDSKSPHIILKFKNSLVQGFKREFTAAINVKSVGEESRLVYWLITENLPQDLISNLKQFDPGFHLLEQGVGLDYWRDPLPVLEEGMILDHDIDGPDNDILDKVVPILEEAIKHQATVYIFGSQFPSRDGIHDVHMNQGSLPRFDNGVGQDGAIFFEFSDGHWAALYLAFASQKLGTDDGTGLPLPGARELKAIVIGS</sequence>
<keyword evidence="2" id="KW-1185">Reference proteome</keyword>
<dbReference type="STRING" id="50376.A0A517L5I1"/>
<proteinExistence type="predicted"/>
<protein>
    <recommendedName>
        <fullName evidence="3">DUF2278 domain-containing protein</fullName>
    </recommendedName>
</protein>